<gene>
    <name evidence="1" type="ORF">C8F04DRAFT_949976</name>
</gene>
<dbReference type="Proteomes" id="UP001218188">
    <property type="component" value="Unassembled WGS sequence"/>
</dbReference>
<name>A0AAD6T3X1_9AGAR</name>
<accession>A0AAD6T3X1</accession>
<dbReference type="AlphaFoldDB" id="A0AAD6T3X1"/>
<dbReference type="EMBL" id="JARJCM010000027">
    <property type="protein sequence ID" value="KAJ7039301.1"/>
    <property type="molecule type" value="Genomic_DNA"/>
</dbReference>
<organism evidence="1 2">
    <name type="scientific">Mycena alexandri</name>
    <dbReference type="NCBI Taxonomy" id="1745969"/>
    <lineage>
        <taxon>Eukaryota</taxon>
        <taxon>Fungi</taxon>
        <taxon>Dikarya</taxon>
        <taxon>Basidiomycota</taxon>
        <taxon>Agaricomycotina</taxon>
        <taxon>Agaricomycetes</taxon>
        <taxon>Agaricomycetidae</taxon>
        <taxon>Agaricales</taxon>
        <taxon>Marasmiineae</taxon>
        <taxon>Mycenaceae</taxon>
        <taxon>Mycena</taxon>
    </lineage>
</organism>
<comment type="caution">
    <text evidence="1">The sequence shown here is derived from an EMBL/GenBank/DDBJ whole genome shotgun (WGS) entry which is preliminary data.</text>
</comment>
<evidence type="ECO:0000313" key="1">
    <source>
        <dbReference type="EMBL" id="KAJ7039301.1"/>
    </source>
</evidence>
<sequence>MFHPNIFSRNYAIKAAKARNASNAIFAMKHRIGSLPVKEGLQLYMARVDCYLISAAEISIDVDPHLIEEYLEAQHLFLRRLLGINSRSMLAVLFTETGLMPIRVRRLLLGLSRLRYLADLGPERRVRIALLDSLDLLEAGHSCWAGDIAILLRSLPTPIRVTAKDFLAVESVEAIAKRVIEAVDADLQFDIDHLKKTHLLRNRLELLDDKLTMVTRRRRHYLTMVPIPAHRKALTCLLLSDHNLSSERLRYPARYRLAIPEAERLCRFCRREVENEVHALLVCDGHRPLAALREAFLVELFECDVTLEATYMILSRHDFLGHMVSSRKAVKRVAKFVCEVLNLYDSFERYIPTGFER</sequence>
<proteinExistence type="predicted"/>
<keyword evidence="2" id="KW-1185">Reference proteome</keyword>
<protein>
    <submittedName>
        <fullName evidence="1">Uncharacterized protein</fullName>
    </submittedName>
</protein>
<evidence type="ECO:0000313" key="2">
    <source>
        <dbReference type="Proteomes" id="UP001218188"/>
    </source>
</evidence>
<reference evidence="1" key="1">
    <citation type="submission" date="2023-03" db="EMBL/GenBank/DDBJ databases">
        <title>Massive genome expansion in bonnet fungi (Mycena s.s.) driven by repeated elements and novel gene families across ecological guilds.</title>
        <authorList>
            <consortium name="Lawrence Berkeley National Laboratory"/>
            <person name="Harder C.B."/>
            <person name="Miyauchi S."/>
            <person name="Viragh M."/>
            <person name="Kuo A."/>
            <person name="Thoen E."/>
            <person name="Andreopoulos B."/>
            <person name="Lu D."/>
            <person name="Skrede I."/>
            <person name="Drula E."/>
            <person name="Henrissat B."/>
            <person name="Morin E."/>
            <person name="Kohler A."/>
            <person name="Barry K."/>
            <person name="LaButti K."/>
            <person name="Morin E."/>
            <person name="Salamov A."/>
            <person name="Lipzen A."/>
            <person name="Mereny Z."/>
            <person name="Hegedus B."/>
            <person name="Baldrian P."/>
            <person name="Stursova M."/>
            <person name="Weitz H."/>
            <person name="Taylor A."/>
            <person name="Grigoriev I.V."/>
            <person name="Nagy L.G."/>
            <person name="Martin F."/>
            <person name="Kauserud H."/>
        </authorList>
    </citation>
    <scope>NUCLEOTIDE SEQUENCE</scope>
    <source>
        <strain evidence="1">CBHHK200</strain>
    </source>
</reference>